<reference evidence="6" key="2">
    <citation type="submission" date="2020-09" db="EMBL/GenBank/DDBJ databases">
        <authorList>
            <person name="Sun Q."/>
            <person name="Ohkuma M."/>
        </authorList>
    </citation>
    <scope>NUCLEOTIDE SEQUENCE</scope>
    <source>
        <strain evidence="6">JCM 11219</strain>
    </source>
</reference>
<evidence type="ECO:0000256" key="3">
    <source>
        <dbReference type="HAMAP-Rule" id="MF_00359"/>
    </source>
</evidence>
<evidence type="ECO:0000256" key="1">
    <source>
        <dbReference type="ARBA" id="ARBA00022980"/>
    </source>
</evidence>
<keyword evidence="1 3" id="KW-0689">Ribosomal protein</keyword>
<accession>A0A830EAI7</accession>
<evidence type="ECO:0000256" key="2">
    <source>
        <dbReference type="ARBA" id="ARBA00023274"/>
    </source>
</evidence>
<dbReference type="GO" id="GO:0006412">
    <property type="term" value="P:translation"/>
    <property type="evidence" value="ECO:0007669"/>
    <property type="project" value="UniProtKB-UniRule"/>
</dbReference>
<proteinExistence type="inferred from homology"/>
<reference evidence="6" key="1">
    <citation type="journal article" date="2014" name="Int. J. Syst. Evol. Microbiol.">
        <title>Complete genome sequence of Corynebacterium casei LMG S-19264T (=DSM 44701T), isolated from a smear-ripened cheese.</title>
        <authorList>
            <consortium name="US DOE Joint Genome Institute (JGI-PGF)"/>
            <person name="Walter F."/>
            <person name="Albersmeier A."/>
            <person name="Kalinowski J."/>
            <person name="Ruckert C."/>
        </authorList>
    </citation>
    <scope>NUCLEOTIDE SEQUENCE</scope>
    <source>
        <strain evidence="6">JCM 11219</strain>
    </source>
</reference>
<comment type="similarity">
    <text evidence="3 4">Belongs to the eukaryotic ribosomal protein eS1 family.</text>
</comment>
<protein>
    <recommendedName>
        <fullName evidence="3">Small ribosomal subunit protein eS1</fullName>
    </recommendedName>
</protein>
<dbReference type="InterPro" id="IPR018281">
    <property type="entry name" value="Ribosomal_eS1_CS"/>
</dbReference>
<name>A0A830EAI7_9CREN</name>
<dbReference type="PROSITE" id="PS01191">
    <property type="entry name" value="RIBOSOMAL_S3AE"/>
    <property type="match status" value="1"/>
</dbReference>
<keyword evidence="2 3" id="KW-0687">Ribonucleoprotein</keyword>
<dbReference type="AlphaFoldDB" id="A0A830EAI7"/>
<dbReference type="SMART" id="SM01397">
    <property type="entry name" value="Ribosomal_S3Ae"/>
    <property type="match status" value="1"/>
</dbReference>
<evidence type="ECO:0000256" key="5">
    <source>
        <dbReference type="SAM" id="MobiDB-lite"/>
    </source>
</evidence>
<dbReference type="EMBL" id="BMNM01000012">
    <property type="protein sequence ID" value="GGI85124.1"/>
    <property type="molecule type" value="Genomic_DNA"/>
</dbReference>
<comment type="caution">
    <text evidence="6">The sequence shown here is derived from an EMBL/GenBank/DDBJ whole genome shotgun (WGS) entry which is preliminary data.</text>
</comment>
<dbReference type="InterPro" id="IPR030838">
    <property type="entry name" value="Ribosomal_eS1_arc"/>
</dbReference>
<evidence type="ECO:0000313" key="6">
    <source>
        <dbReference type="EMBL" id="GGI85124.1"/>
    </source>
</evidence>
<dbReference type="GO" id="GO:1990904">
    <property type="term" value="C:ribonucleoprotein complex"/>
    <property type="evidence" value="ECO:0007669"/>
    <property type="project" value="UniProtKB-KW"/>
</dbReference>
<gene>
    <name evidence="3" type="primary">rps3ae</name>
    <name evidence="6" type="ORF">GCM10007112_22650</name>
</gene>
<dbReference type="HAMAP" id="MF_00359">
    <property type="entry name" value="Ribosomal_eS1"/>
    <property type="match status" value="1"/>
</dbReference>
<evidence type="ECO:0000313" key="7">
    <source>
        <dbReference type="Proteomes" id="UP000657075"/>
    </source>
</evidence>
<feature type="region of interest" description="Disordered" evidence="5">
    <location>
        <begin position="203"/>
        <end position="230"/>
    </location>
</feature>
<dbReference type="Pfam" id="PF01015">
    <property type="entry name" value="Ribosomal_S3Ae"/>
    <property type="match status" value="1"/>
</dbReference>
<sequence>MIIDKTTVSAQKQAKTGKWMIKKWFTIYAPTLFNGVEIGEVPANEPNDIIGRTIEITLFDITKDLSHLHIKLRFQIDRVEGDRAYTRFKGMELTRDYIKSLIRRGSSLIQLIQDINTTDNAVLRVTILAMTPTRCKSSQKRAIRKEFIKALMDASGKVDFNGFVKAAVYGDISNQLFAVGKKIYPLRKVEVYKIKVLRYPTGGGETKPTEEVKITEAAAAQPSSSLSSSS</sequence>
<dbReference type="GO" id="GO:0003735">
    <property type="term" value="F:structural constituent of ribosome"/>
    <property type="evidence" value="ECO:0007669"/>
    <property type="project" value="InterPro"/>
</dbReference>
<evidence type="ECO:0000256" key="4">
    <source>
        <dbReference type="RuleBase" id="RU000668"/>
    </source>
</evidence>
<dbReference type="InterPro" id="IPR001593">
    <property type="entry name" value="Ribosomal_eS1"/>
</dbReference>
<organism evidence="6 7">
    <name type="scientific">Vulcanisaeta souniana JCM 11219</name>
    <dbReference type="NCBI Taxonomy" id="1293586"/>
    <lineage>
        <taxon>Archaea</taxon>
        <taxon>Thermoproteota</taxon>
        <taxon>Thermoprotei</taxon>
        <taxon>Thermoproteales</taxon>
        <taxon>Thermoproteaceae</taxon>
        <taxon>Vulcanisaeta</taxon>
    </lineage>
</organism>
<dbReference type="NCBIfam" id="NF003142">
    <property type="entry name" value="PRK04057.1"/>
    <property type="match status" value="1"/>
</dbReference>
<dbReference type="GO" id="GO:0005840">
    <property type="term" value="C:ribosome"/>
    <property type="evidence" value="ECO:0007669"/>
    <property type="project" value="UniProtKB-KW"/>
</dbReference>
<dbReference type="Proteomes" id="UP000657075">
    <property type="component" value="Unassembled WGS sequence"/>
</dbReference>